<keyword evidence="3" id="KW-0479">Metal-binding</keyword>
<dbReference type="Pfam" id="PF00245">
    <property type="entry name" value="Alk_phosphatase"/>
    <property type="match status" value="1"/>
</dbReference>
<name>A0A9X2FAE0_9BACT</name>
<gene>
    <name evidence="5" type="ORF">NG895_01900</name>
</gene>
<feature type="binding site" evidence="3">
    <location>
        <position position="532"/>
    </location>
    <ligand>
        <name>Zn(2+)</name>
        <dbReference type="ChEBI" id="CHEBI:29105"/>
        <label>2</label>
    </ligand>
</feature>
<dbReference type="PANTHER" id="PTHR11596">
    <property type="entry name" value="ALKALINE PHOSPHATASE"/>
    <property type="match status" value="1"/>
</dbReference>
<proteinExistence type="predicted"/>
<keyword evidence="6" id="KW-1185">Reference proteome</keyword>
<feature type="active site" description="Phosphoserine intermediate" evidence="2">
    <location>
        <position position="246"/>
    </location>
</feature>
<reference evidence="5" key="1">
    <citation type="submission" date="2022-06" db="EMBL/GenBank/DDBJ databases">
        <title>Aeoliella straminimaris, a novel planctomycete from sediments.</title>
        <authorList>
            <person name="Vitorino I.R."/>
            <person name="Lage O.M."/>
        </authorList>
    </citation>
    <scope>NUCLEOTIDE SEQUENCE</scope>
    <source>
        <strain evidence="5">ICT_H6.2</strain>
    </source>
</reference>
<dbReference type="SMART" id="SM00098">
    <property type="entry name" value="alkPPc"/>
    <property type="match status" value="1"/>
</dbReference>
<evidence type="ECO:0000256" key="2">
    <source>
        <dbReference type="PIRSR" id="PIRSR601952-1"/>
    </source>
</evidence>
<evidence type="ECO:0000256" key="1">
    <source>
        <dbReference type="ARBA" id="ARBA00022553"/>
    </source>
</evidence>
<feature type="signal peptide" evidence="4">
    <location>
        <begin position="1"/>
        <end position="22"/>
    </location>
</feature>
<feature type="binding site" evidence="3">
    <location>
        <position position="491"/>
    </location>
    <ligand>
        <name>Zn(2+)</name>
        <dbReference type="ChEBI" id="CHEBI:29105"/>
        <label>2</label>
    </ligand>
</feature>
<dbReference type="PANTHER" id="PTHR11596:SF5">
    <property type="entry name" value="ALKALINE PHOSPHATASE"/>
    <property type="match status" value="1"/>
</dbReference>
<protein>
    <submittedName>
        <fullName evidence="5">Alkaline phosphatase</fullName>
    </submittedName>
</protein>
<dbReference type="SUPFAM" id="SSF53649">
    <property type="entry name" value="Alkaline phosphatase-like"/>
    <property type="match status" value="1"/>
</dbReference>
<dbReference type="InterPro" id="IPR017850">
    <property type="entry name" value="Alkaline_phosphatase_core_sf"/>
</dbReference>
<keyword evidence="3" id="KW-0460">Magnesium</keyword>
<keyword evidence="3" id="KW-0862">Zinc</keyword>
<dbReference type="GO" id="GO:0004035">
    <property type="term" value="F:alkaline phosphatase activity"/>
    <property type="evidence" value="ECO:0007669"/>
    <property type="project" value="TreeGrafter"/>
</dbReference>
<dbReference type="InterPro" id="IPR001952">
    <property type="entry name" value="Alkaline_phosphatase"/>
</dbReference>
<dbReference type="GO" id="GO:0046872">
    <property type="term" value="F:metal ion binding"/>
    <property type="evidence" value="ECO:0007669"/>
    <property type="project" value="UniProtKB-KW"/>
</dbReference>
<keyword evidence="1" id="KW-0597">Phosphoprotein</keyword>
<evidence type="ECO:0000256" key="4">
    <source>
        <dbReference type="SAM" id="SignalP"/>
    </source>
</evidence>
<comment type="cofactor">
    <cofactor evidence="3">
        <name>Mg(2+)</name>
        <dbReference type="ChEBI" id="CHEBI:18420"/>
    </cofactor>
    <text evidence="3">Binds 1 Mg(2+) ion.</text>
</comment>
<feature type="binding site" evidence="3">
    <location>
        <position position="297"/>
    </location>
    <ligand>
        <name>Mg(2+)</name>
        <dbReference type="ChEBI" id="CHEBI:18420"/>
    </ligand>
</feature>
<evidence type="ECO:0000313" key="5">
    <source>
        <dbReference type="EMBL" id="MCO6042649.1"/>
    </source>
</evidence>
<dbReference type="RefSeq" id="WP_252850745.1">
    <property type="nucleotide sequence ID" value="NZ_JAMXLR010000006.1"/>
</dbReference>
<keyword evidence="4" id="KW-0732">Signal</keyword>
<comment type="caution">
    <text evidence="5">The sequence shown here is derived from an EMBL/GenBank/DDBJ whole genome shotgun (WGS) entry which is preliminary data.</text>
</comment>
<feature type="binding site" evidence="3">
    <location>
        <position position="482"/>
    </location>
    <ligand>
        <name>Mg(2+)</name>
        <dbReference type="ChEBI" id="CHEBI:18420"/>
    </ligand>
</feature>
<evidence type="ECO:0000313" key="6">
    <source>
        <dbReference type="Proteomes" id="UP001155241"/>
    </source>
</evidence>
<comment type="cofactor">
    <cofactor evidence="3">
        <name>Zn(2+)</name>
        <dbReference type="ChEBI" id="CHEBI:29105"/>
    </cofactor>
    <text evidence="3">Binds 2 Zn(2+) ions.</text>
</comment>
<dbReference type="CDD" id="cd16012">
    <property type="entry name" value="ALP"/>
    <property type="match status" value="1"/>
</dbReference>
<sequence length="555" mass="59756">MMRCCFLAWGVLVLQFAAVVQAEDWMQEVQNRALKTGHSEAVHWGPDASKYSSWTNHSNRLIPVYTFGTDGEGQGIDLESYTGRDSVYRDARRLARLYHGNMDDSVSPDAEYLDQTNIFDLQLAALEAGKKHIFLVVFDGMDWQTTQAASIAKLGRVAYTEGRGVGMHFQDYDADGTSQYGWMVTSPQRSKAQVDVNTQTVKPSGGLSGGYSPLVAGPYPWSVPTDLKYLIAESDGGLVRHAYTDSATSATSMTCGVKSYNGAIGVGPTGEPRPSIAHRAQAEGYRVGAVTSVPISHATPAATYSTNVSRSDYQDITRDLLGVASISRSQPLPGLDVLIGCGHGVEVDSDSGQGENFVPGNKYLTDKVLKQIDVKHGGKYLTSVRTSGTDGAEQLAKAAQQAARENHRLFGFYGIGGNQSNASGNLPFASADGNYDPAPHVGGDKIAYSEDDLRENPTLAEMTSAALTVLSADDKPFWLMVEAGDVDWANHSNNLDASAGAVQSGDAAVKVITAWVEKHSNWHESVMIVTADHGHYMFIEHPELLAPPQDASVKR</sequence>
<dbReference type="AlphaFoldDB" id="A0A9X2FAE0"/>
<dbReference type="Gene3D" id="3.40.720.10">
    <property type="entry name" value="Alkaline Phosphatase, subunit A"/>
    <property type="match status" value="1"/>
</dbReference>
<feature type="binding site" evidence="3">
    <location>
        <position position="299"/>
    </location>
    <ligand>
        <name>Mg(2+)</name>
        <dbReference type="ChEBI" id="CHEBI:18420"/>
    </ligand>
</feature>
<feature type="chain" id="PRO_5040759236" evidence="4">
    <location>
        <begin position="23"/>
        <end position="555"/>
    </location>
</feature>
<feature type="binding site" evidence="3">
    <location>
        <position position="533"/>
    </location>
    <ligand>
        <name>Zn(2+)</name>
        <dbReference type="ChEBI" id="CHEBI:29105"/>
        <label>2</label>
    </ligand>
</feature>
<accession>A0A9X2FAE0</accession>
<organism evidence="5 6">
    <name type="scientific">Aeoliella straminimaris</name>
    <dbReference type="NCBI Taxonomy" id="2954799"/>
    <lineage>
        <taxon>Bacteria</taxon>
        <taxon>Pseudomonadati</taxon>
        <taxon>Planctomycetota</taxon>
        <taxon>Planctomycetia</taxon>
        <taxon>Pirellulales</taxon>
        <taxon>Lacipirellulaceae</taxon>
        <taxon>Aeoliella</taxon>
    </lineage>
</organism>
<dbReference type="EMBL" id="JAMXLR010000006">
    <property type="protein sequence ID" value="MCO6042649.1"/>
    <property type="molecule type" value="Genomic_DNA"/>
</dbReference>
<dbReference type="Proteomes" id="UP001155241">
    <property type="component" value="Unassembled WGS sequence"/>
</dbReference>
<feature type="binding site" evidence="3">
    <location>
        <position position="487"/>
    </location>
    <ligand>
        <name>Zn(2+)</name>
        <dbReference type="ChEBI" id="CHEBI:29105"/>
        <label>2</label>
    </ligand>
</feature>
<evidence type="ECO:0000256" key="3">
    <source>
        <dbReference type="PIRSR" id="PIRSR601952-2"/>
    </source>
</evidence>